<proteinExistence type="predicted"/>
<protein>
    <recommendedName>
        <fullName evidence="1">Bet v I/Major latex protein domain-containing protein</fullName>
    </recommendedName>
</protein>
<dbReference type="SUPFAM" id="SSF55961">
    <property type="entry name" value="Bet v1-like"/>
    <property type="match status" value="1"/>
</dbReference>
<dbReference type="InterPro" id="IPR000916">
    <property type="entry name" value="Bet_v_I/MLP"/>
</dbReference>
<dbReference type="AlphaFoldDB" id="A0A8X8WHB1"/>
<organism evidence="2">
    <name type="scientific">Salvia splendens</name>
    <name type="common">Scarlet sage</name>
    <dbReference type="NCBI Taxonomy" id="180675"/>
    <lineage>
        <taxon>Eukaryota</taxon>
        <taxon>Viridiplantae</taxon>
        <taxon>Streptophyta</taxon>
        <taxon>Embryophyta</taxon>
        <taxon>Tracheophyta</taxon>
        <taxon>Spermatophyta</taxon>
        <taxon>Magnoliopsida</taxon>
        <taxon>eudicotyledons</taxon>
        <taxon>Gunneridae</taxon>
        <taxon>Pentapetalae</taxon>
        <taxon>asterids</taxon>
        <taxon>lamiids</taxon>
        <taxon>Lamiales</taxon>
        <taxon>Lamiaceae</taxon>
        <taxon>Nepetoideae</taxon>
        <taxon>Mentheae</taxon>
        <taxon>Salviinae</taxon>
        <taxon>Salvia</taxon>
        <taxon>Salvia subgen. Calosphace</taxon>
        <taxon>core Calosphace</taxon>
    </lineage>
</organism>
<keyword evidence="3" id="KW-1185">Reference proteome</keyword>
<evidence type="ECO:0000313" key="3">
    <source>
        <dbReference type="Proteomes" id="UP000298416"/>
    </source>
</evidence>
<dbReference type="PANTHER" id="PTHR31907">
    <property type="entry name" value="MLP-LIKE PROTEIN 423"/>
    <property type="match status" value="1"/>
</dbReference>
<feature type="domain" description="Bet v I/Major latex protein" evidence="1">
    <location>
        <begin position="3"/>
        <end position="148"/>
    </location>
</feature>
<dbReference type="Gene3D" id="3.30.530.20">
    <property type="match status" value="1"/>
</dbReference>
<dbReference type="GO" id="GO:0006952">
    <property type="term" value="P:defense response"/>
    <property type="evidence" value="ECO:0007669"/>
    <property type="project" value="InterPro"/>
</dbReference>
<dbReference type="OrthoDB" id="1567931at2759"/>
<evidence type="ECO:0000259" key="1">
    <source>
        <dbReference type="SMART" id="SM01037"/>
    </source>
</evidence>
<dbReference type="InterPro" id="IPR023393">
    <property type="entry name" value="START-like_dom_sf"/>
</dbReference>
<dbReference type="Pfam" id="PF00407">
    <property type="entry name" value="Bet_v_1"/>
    <property type="match status" value="1"/>
</dbReference>
<dbReference type="SMART" id="SM01037">
    <property type="entry name" value="Bet_v_1"/>
    <property type="match status" value="1"/>
</dbReference>
<sequence length="148" mass="16137">MANQVETLVASAAIKCPADKFYNFFKFNMNDIVKIFPAAFTGVELVQGEEGAVGCIKIWHYIIGAIPTTAKVLLEAIDDAAKIITFTILDGDLLQVYKSFKATLSVSDGLAKWSIEYEKATILSPPPQLYVPLAVTVCTLVDAYLLTN</sequence>
<comment type="caution">
    <text evidence="2">The sequence shown here is derived from an EMBL/GenBank/DDBJ whole genome shotgun (WGS) entry which is preliminary data.</text>
</comment>
<dbReference type="InterPro" id="IPR051761">
    <property type="entry name" value="MLP-like_ligand-binding"/>
</dbReference>
<evidence type="ECO:0000313" key="2">
    <source>
        <dbReference type="EMBL" id="KAG6394324.1"/>
    </source>
</evidence>
<accession>A0A8X8WHB1</accession>
<reference evidence="2" key="2">
    <citation type="submission" date="2020-08" db="EMBL/GenBank/DDBJ databases">
        <title>Plant Genome Project.</title>
        <authorList>
            <person name="Zhang R.-G."/>
        </authorList>
    </citation>
    <scope>NUCLEOTIDE SEQUENCE</scope>
    <source>
        <strain evidence="2">Huo1</strain>
        <tissue evidence="2">Leaf</tissue>
    </source>
</reference>
<reference evidence="2" key="1">
    <citation type="submission" date="2018-01" db="EMBL/GenBank/DDBJ databases">
        <authorList>
            <person name="Mao J.F."/>
        </authorList>
    </citation>
    <scope>NUCLEOTIDE SEQUENCE</scope>
    <source>
        <strain evidence="2">Huo1</strain>
        <tissue evidence="2">Leaf</tissue>
    </source>
</reference>
<dbReference type="CDD" id="cd07816">
    <property type="entry name" value="Bet_v1-like"/>
    <property type="match status" value="1"/>
</dbReference>
<dbReference type="Proteomes" id="UP000298416">
    <property type="component" value="Unassembled WGS sequence"/>
</dbReference>
<name>A0A8X8WHB1_SALSN</name>
<dbReference type="EMBL" id="PNBA02000017">
    <property type="protein sequence ID" value="KAG6394324.1"/>
    <property type="molecule type" value="Genomic_DNA"/>
</dbReference>
<gene>
    <name evidence="2" type="ORF">SASPL_144908</name>
</gene>